<keyword evidence="5" id="KW-1185">Reference proteome</keyword>
<dbReference type="SUPFAM" id="SSF46689">
    <property type="entry name" value="Homeodomain-like"/>
    <property type="match status" value="1"/>
</dbReference>
<dbReference type="Proteomes" id="UP000644756">
    <property type="component" value="Unassembled WGS sequence"/>
</dbReference>
<dbReference type="Gene3D" id="1.10.357.10">
    <property type="entry name" value="Tetracycline Repressor, domain 2"/>
    <property type="match status" value="1"/>
</dbReference>
<evidence type="ECO:0000313" key="5">
    <source>
        <dbReference type="Proteomes" id="UP000644756"/>
    </source>
</evidence>
<keyword evidence="1" id="KW-0805">Transcription regulation</keyword>
<evidence type="ECO:0000256" key="1">
    <source>
        <dbReference type="ARBA" id="ARBA00023015"/>
    </source>
</evidence>
<evidence type="ECO:0000259" key="3">
    <source>
        <dbReference type="Pfam" id="PF13305"/>
    </source>
</evidence>
<dbReference type="InterPro" id="IPR009057">
    <property type="entry name" value="Homeodomain-like_sf"/>
</dbReference>
<protein>
    <submittedName>
        <fullName evidence="4">TetR family transcriptional regulator</fullName>
    </submittedName>
</protein>
<reference evidence="4" key="1">
    <citation type="journal article" date="2014" name="Int. J. Syst. Evol. Microbiol.">
        <title>Complete genome sequence of Corynebacterium casei LMG S-19264T (=DSM 44701T), isolated from a smear-ripened cheese.</title>
        <authorList>
            <consortium name="US DOE Joint Genome Institute (JGI-PGF)"/>
            <person name="Walter F."/>
            <person name="Albersmeier A."/>
            <person name="Kalinowski J."/>
            <person name="Ruckert C."/>
        </authorList>
    </citation>
    <scope>NUCLEOTIDE SEQUENCE</scope>
    <source>
        <strain evidence="4">CGMCC 1.12987</strain>
    </source>
</reference>
<name>A0A917FN81_9BACL</name>
<dbReference type="RefSeq" id="WP_188529731.1">
    <property type="nucleotide sequence ID" value="NZ_BMGR01000003.1"/>
</dbReference>
<comment type="caution">
    <text evidence="4">The sequence shown here is derived from an EMBL/GenBank/DDBJ whole genome shotgun (WGS) entry which is preliminary data.</text>
</comment>
<feature type="domain" description="HTH-type transcriptional regulator MT1864/Rv1816-like C-terminal" evidence="3">
    <location>
        <begin position="83"/>
        <end position="180"/>
    </location>
</feature>
<sequence length="190" mass="20896">MSPRMGLDLPTILQKAGEIVDEKGLDHLSLGELARRLQIRTPSLYNHIEGLEALRQKLAIHGLHNLHERMVYAAVGRSGDEAVRALSEAYVSFARNHPGLYDATFRAPETDDPELQQAQHKVVELVVQVLQVYGLKDEAALHTVRGFRSILHGFASIELAGGFGLPLDLDKSFLLLIDTFLAGIHSGTSN</sequence>
<dbReference type="Pfam" id="PF13305">
    <property type="entry name" value="TetR_C_33"/>
    <property type="match status" value="1"/>
</dbReference>
<evidence type="ECO:0000256" key="2">
    <source>
        <dbReference type="ARBA" id="ARBA00023163"/>
    </source>
</evidence>
<dbReference type="InterPro" id="IPR036271">
    <property type="entry name" value="Tet_transcr_reg_TetR-rel_C_sf"/>
</dbReference>
<dbReference type="AlphaFoldDB" id="A0A917FN81"/>
<organism evidence="4 5">
    <name type="scientific">Paenibacillus abyssi</name>
    <dbReference type="NCBI Taxonomy" id="1340531"/>
    <lineage>
        <taxon>Bacteria</taxon>
        <taxon>Bacillati</taxon>
        <taxon>Bacillota</taxon>
        <taxon>Bacilli</taxon>
        <taxon>Bacillales</taxon>
        <taxon>Paenibacillaceae</taxon>
        <taxon>Paenibacillus</taxon>
    </lineage>
</organism>
<accession>A0A917FN81</accession>
<proteinExistence type="predicted"/>
<reference evidence="4" key="2">
    <citation type="submission" date="2020-09" db="EMBL/GenBank/DDBJ databases">
        <authorList>
            <person name="Sun Q."/>
            <person name="Zhou Y."/>
        </authorList>
    </citation>
    <scope>NUCLEOTIDE SEQUENCE</scope>
    <source>
        <strain evidence="4">CGMCC 1.12987</strain>
    </source>
</reference>
<dbReference type="Gene3D" id="1.10.10.60">
    <property type="entry name" value="Homeodomain-like"/>
    <property type="match status" value="1"/>
</dbReference>
<evidence type="ECO:0000313" key="4">
    <source>
        <dbReference type="EMBL" id="GGF95210.1"/>
    </source>
</evidence>
<dbReference type="EMBL" id="BMGR01000003">
    <property type="protein sequence ID" value="GGF95210.1"/>
    <property type="molecule type" value="Genomic_DNA"/>
</dbReference>
<keyword evidence="2" id="KW-0804">Transcription</keyword>
<gene>
    <name evidence="4" type="ORF">GCM10010916_10730</name>
</gene>
<dbReference type="InterPro" id="IPR025996">
    <property type="entry name" value="MT1864/Rv1816-like_C"/>
</dbReference>
<dbReference type="SUPFAM" id="SSF48498">
    <property type="entry name" value="Tetracyclin repressor-like, C-terminal domain"/>
    <property type="match status" value="1"/>
</dbReference>